<name>A0A1H6M421_9GAMM</name>
<accession>A0A1H6M421</accession>
<protein>
    <submittedName>
        <fullName evidence="1">Uncharacterized protein</fullName>
    </submittedName>
</protein>
<sequence>MAKTTYLHLNIVIGTNYTKFLLTDVNFYITKDDVESNK</sequence>
<gene>
    <name evidence="1" type="ORF">BAZSYMA_ACONTIG70640_1</name>
</gene>
<dbReference type="AlphaFoldDB" id="A0A1H6M421"/>
<evidence type="ECO:0000313" key="1">
    <source>
        <dbReference type="EMBL" id="SEH93599.1"/>
    </source>
</evidence>
<proteinExistence type="predicted"/>
<evidence type="ECO:0000313" key="2">
    <source>
        <dbReference type="Proteomes" id="UP000198988"/>
    </source>
</evidence>
<organism evidence="1 2">
    <name type="scientific">Bathymodiolus azoricus thioautotrophic gill symbiont</name>
    <dbReference type="NCBI Taxonomy" id="235205"/>
    <lineage>
        <taxon>Bacteria</taxon>
        <taxon>Pseudomonadati</taxon>
        <taxon>Pseudomonadota</taxon>
        <taxon>Gammaproteobacteria</taxon>
        <taxon>sulfur-oxidizing symbionts</taxon>
    </lineage>
</organism>
<dbReference type="Proteomes" id="UP000198988">
    <property type="component" value="Unassembled WGS sequence"/>
</dbReference>
<reference evidence="2" key="1">
    <citation type="submission" date="2016-06" db="EMBL/GenBank/DDBJ databases">
        <authorList>
            <person name="Petersen J."/>
            <person name="Sayavedra L."/>
        </authorList>
    </citation>
    <scope>NUCLEOTIDE SEQUENCE [LARGE SCALE GENOMIC DNA]</scope>
    <source>
        <strain evidence="2">BazSymA</strain>
    </source>
</reference>
<dbReference type="EMBL" id="CDSC02000339">
    <property type="protein sequence ID" value="SEH93599.1"/>
    <property type="molecule type" value="Genomic_DNA"/>
</dbReference>